<dbReference type="CDD" id="cd18808">
    <property type="entry name" value="SF1_C_Upf1"/>
    <property type="match status" value="1"/>
</dbReference>
<dbReference type="SMART" id="SM00154">
    <property type="entry name" value="ZnF_AN1"/>
    <property type="match status" value="1"/>
</dbReference>
<dbReference type="Pfam" id="PF13087">
    <property type="entry name" value="AAA_12"/>
    <property type="match status" value="1"/>
</dbReference>
<dbReference type="InterPro" id="IPR048761">
    <property type="entry name" value="SMUBP-2_HCS1_1B"/>
</dbReference>
<keyword evidence="9" id="KW-0347">Helicase</keyword>
<dbReference type="EMBL" id="LRGB01001579">
    <property type="protein sequence ID" value="KZS11572.1"/>
    <property type="molecule type" value="Genomic_DNA"/>
</dbReference>
<comment type="caution">
    <text evidence="16">The sequence shown here is derived from an EMBL/GenBank/DDBJ whole genome shotgun (WGS) entry which is preliminary data.</text>
</comment>
<evidence type="ECO:0000256" key="5">
    <source>
        <dbReference type="ARBA" id="ARBA00022723"/>
    </source>
</evidence>
<dbReference type="OrthoDB" id="6513042at2759"/>
<comment type="catalytic activity">
    <reaction evidence="14">
        <text>ATP + H2O = ADP + phosphate + H(+)</text>
        <dbReference type="Rhea" id="RHEA:13065"/>
        <dbReference type="ChEBI" id="CHEBI:15377"/>
        <dbReference type="ChEBI" id="CHEBI:15378"/>
        <dbReference type="ChEBI" id="CHEBI:30616"/>
        <dbReference type="ChEBI" id="CHEBI:43474"/>
        <dbReference type="ChEBI" id="CHEBI:456216"/>
        <dbReference type="EC" id="3.6.4.12"/>
    </reaction>
    <physiologicalReaction direction="left-to-right" evidence="14">
        <dbReference type="Rhea" id="RHEA:13066"/>
    </physiologicalReaction>
</comment>
<dbReference type="InterPro" id="IPR050534">
    <property type="entry name" value="Coronavir_polyprotein_1ab"/>
</dbReference>
<dbReference type="Pfam" id="PF01428">
    <property type="entry name" value="zf-AN1"/>
    <property type="match status" value="1"/>
</dbReference>
<sequence length="1034" mass="114781">MLFKSLEDFVIQQLELLNLERDAEIAESRKLQETFSAKQLQERGVCILNLVVHGMRSGLYGRTIITFGSKLVGKELPSSNMSSGDIVGIFSNSSASQLEKDQICSGIISCVKSNTIEIALDSDCENIDLNDNECYKLLQLANSVTYRRLKMGLNSLKNYQGPAATLMNTLFGEQVFSSANISLPPVLLGYNNDLVWFNKNLDHSQKEAVEFALKQRELAVVHGPPGTGKTTTVVEIILQTVKAGNRVLACAPSNVAVDNILEKLVSNSSVKAIRLGHPTRMQEAVQNRSLDAVLSNSEARSIVNDVRRDLDAQLKQIPKTKKRGPIFNEIKNLRKELRERETKAVKEVLSHANVILTTLTSATQEGPLKHLLPDHFDYVVIDECSQATESACWLALTRAPRVLLAGDHFQLPPTIISPEAARRGLGLTLMERIIQRKEDGKSCVRMLTTQYRMHRDIMQWASDQLYHGKLEAHSSVASHLLMELPGVEDNEDTGIPLLLLDTAGCDFHESATSEEGSKANSGEAALVFLHVQRLVESGLPARDIAIVTPYNLQVELLRQMLSGKYPQLEIRSVDGFQGREKEAIILSLVRSNSTGQVGFVADVRRLNVACTRARRHLCLVTDSSTTSRATSGLVEYMEQHGEVRSAHQYLQEMDNVVVPEIGNRITGEAAKPRKVVVPSTTTIDSNQSKQEKEEIAAKVKSMLTEWAASAECGASCIKEFPSTLTAYERLIVHQWAEEHGYQHRSVGENHKRRIQIYKSAVVIPQQADEEIQPTQNEQSHVTSFDAPTSLKNDADGALPKVVEKMELKENDLSSSKKKKNKKQNSSSGLESQKVPTKDKHLKLVVPTPSAVSESDDNNVKCDDCKKQVPKQNLALHRLRCTGAGPTEQAVRPKQKPVIKPLPSLISSDGTKDLNRNGKEKDIDDVLSEFRKLDNVCNYATCKTGISLMGQLCLFCQRRFCLSHHLPEIHGCGDAIRRQARSVTLKQGFVAPGSLPVKPKVIETAKRAHLQRKLEKKLEDMSTQRAGKKEEKKKK</sequence>
<gene>
    <name evidence="16" type="ORF">APZ42_023714</name>
</gene>
<keyword evidence="7" id="KW-0863">Zinc-finger</keyword>
<dbReference type="InterPro" id="IPR001374">
    <property type="entry name" value="R3H_dom"/>
</dbReference>
<dbReference type="GO" id="GO:0005524">
    <property type="term" value="F:ATP binding"/>
    <property type="evidence" value="ECO:0007669"/>
    <property type="project" value="UniProtKB-KW"/>
</dbReference>
<keyword evidence="6" id="KW-0547">Nucleotide-binding</keyword>
<dbReference type="InterPro" id="IPR003593">
    <property type="entry name" value="AAA+_ATPase"/>
</dbReference>
<accession>A0A0P6A9C9</accession>
<dbReference type="SMART" id="SM00393">
    <property type="entry name" value="R3H"/>
    <property type="match status" value="1"/>
</dbReference>
<dbReference type="PANTHER" id="PTHR43788:SF8">
    <property type="entry name" value="DNA-BINDING PROTEIN SMUBP-2"/>
    <property type="match status" value="1"/>
</dbReference>
<evidence type="ECO:0000256" key="14">
    <source>
        <dbReference type="ARBA" id="ARBA00048432"/>
    </source>
</evidence>
<keyword evidence="4" id="KW-0963">Cytoplasm</keyword>
<evidence type="ECO:0000256" key="13">
    <source>
        <dbReference type="ARBA" id="ARBA00023242"/>
    </source>
</evidence>
<dbReference type="FunFam" id="3.40.50.300:FF:001146">
    <property type="entry name" value="DNA-binding protein SMUBP-2 isoform X1"/>
    <property type="match status" value="1"/>
</dbReference>
<dbReference type="InterPro" id="IPR027417">
    <property type="entry name" value="P-loop_NTPase"/>
</dbReference>
<evidence type="ECO:0000256" key="12">
    <source>
        <dbReference type="ARBA" id="ARBA00022884"/>
    </source>
</evidence>
<evidence type="ECO:0000256" key="7">
    <source>
        <dbReference type="ARBA" id="ARBA00022771"/>
    </source>
</evidence>
<dbReference type="Pfam" id="PF13086">
    <property type="entry name" value="AAA_11"/>
    <property type="match status" value="1"/>
</dbReference>
<dbReference type="InterPro" id="IPR041679">
    <property type="entry name" value="DNA2/NAM7-like_C"/>
</dbReference>
<dbReference type="PANTHER" id="PTHR43788">
    <property type="entry name" value="DNA2/NAM7 HELICASE FAMILY MEMBER"/>
    <property type="match status" value="1"/>
</dbReference>
<dbReference type="GO" id="GO:0016787">
    <property type="term" value="F:hydrolase activity"/>
    <property type="evidence" value="ECO:0007669"/>
    <property type="project" value="UniProtKB-KW"/>
</dbReference>
<dbReference type="AlphaFoldDB" id="A0A0P6A9C9"/>
<dbReference type="GO" id="GO:0005634">
    <property type="term" value="C:nucleus"/>
    <property type="evidence" value="ECO:0007669"/>
    <property type="project" value="UniProtKB-SubCell"/>
</dbReference>
<keyword evidence="13" id="KW-0539">Nucleus</keyword>
<evidence type="ECO:0000256" key="10">
    <source>
        <dbReference type="ARBA" id="ARBA00022833"/>
    </source>
</evidence>
<keyword evidence="10" id="KW-0862">Zinc</keyword>
<proteinExistence type="inferred from homology"/>
<dbReference type="InterPro" id="IPR004483">
    <property type="entry name" value="SMUBP-2/Hcs1-like"/>
</dbReference>
<dbReference type="PROSITE" id="PS51061">
    <property type="entry name" value="R3H"/>
    <property type="match status" value="1"/>
</dbReference>
<dbReference type="GO" id="GO:0005737">
    <property type="term" value="C:cytoplasm"/>
    <property type="evidence" value="ECO:0007669"/>
    <property type="project" value="UniProtKB-SubCell"/>
</dbReference>
<dbReference type="Gene3D" id="3.30.1370.50">
    <property type="entry name" value="R3H-like domain"/>
    <property type="match status" value="1"/>
</dbReference>
<evidence type="ECO:0000256" key="6">
    <source>
        <dbReference type="ARBA" id="ARBA00022741"/>
    </source>
</evidence>
<dbReference type="InterPro" id="IPR014001">
    <property type="entry name" value="Helicase_ATP-bd"/>
</dbReference>
<evidence type="ECO:0000313" key="16">
    <source>
        <dbReference type="EMBL" id="KZS11572.1"/>
    </source>
</evidence>
<dbReference type="PROSITE" id="PS51039">
    <property type="entry name" value="ZF_AN1"/>
    <property type="match status" value="1"/>
</dbReference>
<dbReference type="Pfam" id="PF21138">
    <property type="entry name" value="SMUBP-2_HCS1_1B"/>
    <property type="match status" value="1"/>
</dbReference>
<dbReference type="NCBIfam" id="TIGR00376">
    <property type="entry name" value="IGHMBP2 family helicase"/>
    <property type="match status" value="1"/>
</dbReference>
<dbReference type="GO" id="GO:0008270">
    <property type="term" value="F:zinc ion binding"/>
    <property type="evidence" value="ECO:0007669"/>
    <property type="project" value="UniProtKB-KW"/>
</dbReference>
<dbReference type="Gene3D" id="2.40.30.270">
    <property type="match status" value="1"/>
</dbReference>
<dbReference type="GO" id="GO:0003723">
    <property type="term" value="F:RNA binding"/>
    <property type="evidence" value="ECO:0007669"/>
    <property type="project" value="UniProtKB-KW"/>
</dbReference>
<comment type="subcellular location">
    <subcellularLocation>
        <location evidence="2">Cytoplasm</location>
    </subcellularLocation>
    <subcellularLocation>
        <location evidence="1">Nucleus</location>
    </subcellularLocation>
</comment>
<dbReference type="SMART" id="SM00487">
    <property type="entry name" value="DEXDc"/>
    <property type="match status" value="1"/>
</dbReference>
<organism evidence="16 17">
    <name type="scientific">Daphnia magna</name>
    <dbReference type="NCBI Taxonomy" id="35525"/>
    <lineage>
        <taxon>Eukaryota</taxon>
        <taxon>Metazoa</taxon>
        <taxon>Ecdysozoa</taxon>
        <taxon>Arthropoda</taxon>
        <taxon>Crustacea</taxon>
        <taxon>Branchiopoda</taxon>
        <taxon>Diplostraca</taxon>
        <taxon>Cladocera</taxon>
        <taxon>Anomopoda</taxon>
        <taxon>Daphniidae</taxon>
        <taxon>Daphnia</taxon>
    </lineage>
</organism>
<name>A0A0P6A9C9_9CRUS</name>
<dbReference type="Gene3D" id="3.40.50.300">
    <property type="entry name" value="P-loop containing nucleotide triphosphate hydrolases"/>
    <property type="match status" value="2"/>
</dbReference>
<dbReference type="InterPro" id="IPR035896">
    <property type="entry name" value="AN1-like_Znf"/>
</dbReference>
<dbReference type="SUPFAM" id="SSF118310">
    <property type="entry name" value="AN1-like Zinc finger"/>
    <property type="match status" value="1"/>
</dbReference>
<evidence type="ECO:0000256" key="4">
    <source>
        <dbReference type="ARBA" id="ARBA00022490"/>
    </source>
</evidence>
<dbReference type="InterPro" id="IPR047187">
    <property type="entry name" value="SF1_C_Upf1"/>
</dbReference>
<dbReference type="Gene3D" id="4.10.1110.10">
    <property type="entry name" value="AN1-like Zinc finger"/>
    <property type="match status" value="1"/>
</dbReference>
<evidence type="ECO:0000256" key="8">
    <source>
        <dbReference type="ARBA" id="ARBA00022801"/>
    </source>
</evidence>
<feature type="region of interest" description="Disordered" evidence="15">
    <location>
        <begin position="1012"/>
        <end position="1034"/>
    </location>
</feature>
<feature type="region of interest" description="Disordered" evidence="15">
    <location>
        <begin position="807"/>
        <end position="840"/>
    </location>
</feature>
<evidence type="ECO:0000256" key="11">
    <source>
        <dbReference type="ARBA" id="ARBA00022840"/>
    </source>
</evidence>
<dbReference type="InterPro" id="IPR036867">
    <property type="entry name" value="R3H_dom_sf"/>
</dbReference>
<dbReference type="CDD" id="cd18044">
    <property type="entry name" value="DEXXQc_SMUBP2"/>
    <property type="match status" value="1"/>
</dbReference>
<comment type="similarity">
    <text evidence="3">Belongs to the DNA2/NAM7 helicase family.</text>
</comment>
<keyword evidence="17" id="KW-1185">Reference proteome</keyword>
<feature type="region of interest" description="Disordered" evidence="15">
    <location>
        <begin position="769"/>
        <end position="794"/>
    </location>
</feature>
<dbReference type="SUPFAM" id="SSF82708">
    <property type="entry name" value="R3H domain"/>
    <property type="match status" value="1"/>
</dbReference>
<dbReference type="InterPro" id="IPR000058">
    <property type="entry name" value="Znf_AN1"/>
</dbReference>
<evidence type="ECO:0000256" key="1">
    <source>
        <dbReference type="ARBA" id="ARBA00004123"/>
    </source>
</evidence>
<keyword evidence="5" id="KW-0479">Metal-binding</keyword>
<dbReference type="SUPFAM" id="SSF52540">
    <property type="entry name" value="P-loop containing nucleoside triphosphate hydrolases"/>
    <property type="match status" value="1"/>
</dbReference>
<keyword evidence="11" id="KW-0067">ATP-binding</keyword>
<feature type="compositionally biased region" description="Polar residues" evidence="15">
    <location>
        <begin position="772"/>
        <end position="791"/>
    </location>
</feature>
<dbReference type="GO" id="GO:0043139">
    <property type="term" value="F:5'-3' DNA helicase activity"/>
    <property type="evidence" value="ECO:0007669"/>
    <property type="project" value="TreeGrafter"/>
</dbReference>
<keyword evidence="12" id="KW-0694">RNA-binding</keyword>
<dbReference type="Proteomes" id="UP000076858">
    <property type="component" value="Unassembled WGS sequence"/>
</dbReference>
<evidence type="ECO:0000256" key="2">
    <source>
        <dbReference type="ARBA" id="ARBA00004496"/>
    </source>
</evidence>
<dbReference type="STRING" id="35525.A0A0P6A9C9"/>
<evidence type="ECO:0000256" key="15">
    <source>
        <dbReference type="SAM" id="MobiDB-lite"/>
    </source>
</evidence>
<keyword evidence="8" id="KW-0378">Hydrolase</keyword>
<evidence type="ECO:0000313" key="17">
    <source>
        <dbReference type="Proteomes" id="UP000076858"/>
    </source>
</evidence>
<dbReference type="InterPro" id="IPR041677">
    <property type="entry name" value="DNA2/NAM7_AAA_11"/>
</dbReference>
<dbReference type="FunFam" id="3.30.1370.50:FF:000002">
    <property type="entry name" value="Immunoglobulin mu DNA-binding protein 2"/>
    <property type="match status" value="1"/>
</dbReference>
<dbReference type="GO" id="GO:0003677">
    <property type="term" value="F:DNA binding"/>
    <property type="evidence" value="ECO:0007669"/>
    <property type="project" value="InterPro"/>
</dbReference>
<reference evidence="16 17" key="1">
    <citation type="submission" date="2016-03" db="EMBL/GenBank/DDBJ databases">
        <title>EvidentialGene: Evidence-directed Construction of Genes on Genomes.</title>
        <authorList>
            <person name="Gilbert D.G."/>
            <person name="Choi J.-H."/>
            <person name="Mockaitis K."/>
            <person name="Colbourne J."/>
            <person name="Pfrender M."/>
        </authorList>
    </citation>
    <scope>NUCLEOTIDE SEQUENCE [LARGE SCALE GENOMIC DNA]</scope>
    <source>
        <strain evidence="16 17">Xinb3</strain>
        <tissue evidence="16">Complete organism</tissue>
    </source>
</reference>
<evidence type="ECO:0000256" key="3">
    <source>
        <dbReference type="ARBA" id="ARBA00007913"/>
    </source>
</evidence>
<protein>
    <submittedName>
        <fullName evidence="16">Uncharacterized protein</fullName>
    </submittedName>
</protein>
<evidence type="ECO:0000256" key="9">
    <source>
        <dbReference type="ARBA" id="ARBA00022806"/>
    </source>
</evidence>
<dbReference type="SMART" id="SM00382">
    <property type="entry name" value="AAA"/>
    <property type="match status" value="1"/>
</dbReference>
<dbReference type="Pfam" id="PF01424">
    <property type="entry name" value="R3H"/>
    <property type="match status" value="1"/>
</dbReference>